<feature type="region of interest" description="Disordered" evidence="1">
    <location>
        <begin position="1"/>
        <end position="50"/>
    </location>
</feature>
<evidence type="ECO:0000313" key="2">
    <source>
        <dbReference type="EMBL" id="DAD37511.1"/>
    </source>
</evidence>
<gene>
    <name evidence="2" type="ORF">HUJ06_008152</name>
</gene>
<organism evidence="2 3">
    <name type="scientific">Nelumbo nucifera</name>
    <name type="common">Sacred lotus</name>
    <dbReference type="NCBI Taxonomy" id="4432"/>
    <lineage>
        <taxon>Eukaryota</taxon>
        <taxon>Viridiplantae</taxon>
        <taxon>Streptophyta</taxon>
        <taxon>Embryophyta</taxon>
        <taxon>Tracheophyta</taxon>
        <taxon>Spermatophyta</taxon>
        <taxon>Magnoliopsida</taxon>
        <taxon>Proteales</taxon>
        <taxon>Nelumbonaceae</taxon>
        <taxon>Nelumbo</taxon>
    </lineage>
</organism>
<proteinExistence type="predicted"/>
<evidence type="ECO:0000313" key="3">
    <source>
        <dbReference type="Proteomes" id="UP000607653"/>
    </source>
</evidence>
<protein>
    <submittedName>
        <fullName evidence="2">Uncharacterized protein</fullName>
    </submittedName>
</protein>
<accession>A0A822Z1F5</accession>
<dbReference type="EMBL" id="DUZY01000004">
    <property type="protein sequence ID" value="DAD37511.1"/>
    <property type="molecule type" value="Genomic_DNA"/>
</dbReference>
<keyword evidence="3" id="KW-1185">Reference proteome</keyword>
<dbReference type="AlphaFoldDB" id="A0A822Z1F5"/>
<reference evidence="2 3" key="1">
    <citation type="journal article" date="2020" name="Mol. Biol. Evol.">
        <title>Distinct Expression and Methylation Patterns for Genes with Different Fates following a Single Whole-Genome Duplication in Flowering Plants.</title>
        <authorList>
            <person name="Shi T."/>
            <person name="Rahmani R.S."/>
            <person name="Gugger P.F."/>
            <person name="Wang M."/>
            <person name="Li H."/>
            <person name="Zhang Y."/>
            <person name="Li Z."/>
            <person name="Wang Q."/>
            <person name="Van de Peer Y."/>
            <person name="Marchal K."/>
            <person name="Chen J."/>
        </authorList>
    </citation>
    <scope>NUCLEOTIDE SEQUENCE [LARGE SCALE GENOMIC DNA]</scope>
    <source>
        <tissue evidence="2">Leaf</tissue>
    </source>
</reference>
<sequence>MASSAMERGRRRIRISATKPATHGIMASSAMERGRQRGGISATKPTTPATHGVNKPFLFFFSSPLQTKLLFTRSLGSGSAPPPSSAYYMQKLVDD</sequence>
<comment type="caution">
    <text evidence="2">The sequence shown here is derived from an EMBL/GenBank/DDBJ whole genome shotgun (WGS) entry which is preliminary data.</text>
</comment>
<feature type="region of interest" description="Disordered" evidence="1">
    <location>
        <begin position="74"/>
        <end position="95"/>
    </location>
</feature>
<name>A0A822Z1F5_NELNU</name>
<evidence type="ECO:0000256" key="1">
    <source>
        <dbReference type="SAM" id="MobiDB-lite"/>
    </source>
</evidence>
<dbReference type="Proteomes" id="UP000607653">
    <property type="component" value="Unassembled WGS sequence"/>
</dbReference>